<dbReference type="Gene3D" id="3.20.20.300">
    <property type="entry name" value="Glycoside hydrolase, family 3, N-terminal domain"/>
    <property type="match status" value="1"/>
</dbReference>
<evidence type="ECO:0000313" key="8">
    <source>
        <dbReference type="EMBL" id="MBB5264937.1"/>
    </source>
</evidence>
<dbReference type="Pfam" id="PF01915">
    <property type="entry name" value="Glyco_hydro_3_C"/>
    <property type="match status" value="1"/>
</dbReference>
<dbReference type="SUPFAM" id="SSF51445">
    <property type="entry name" value="(Trans)glycosidases"/>
    <property type="match status" value="1"/>
</dbReference>
<reference evidence="8 9" key="1">
    <citation type="submission" date="2020-08" db="EMBL/GenBank/DDBJ databases">
        <title>Genomic Encyclopedia of Type Strains, Phase IV (KMG-IV): sequencing the most valuable type-strain genomes for metagenomic binning, comparative biology and taxonomic classification.</title>
        <authorList>
            <person name="Goeker M."/>
        </authorList>
    </citation>
    <scope>NUCLEOTIDE SEQUENCE [LARGE SCALE GENOMIC DNA]</scope>
    <source>
        <strain evidence="8 9">DSM 106146</strain>
    </source>
</reference>
<dbReference type="GO" id="GO:0008422">
    <property type="term" value="F:beta-glucosidase activity"/>
    <property type="evidence" value="ECO:0007669"/>
    <property type="project" value="UniProtKB-EC"/>
</dbReference>
<evidence type="ECO:0000256" key="5">
    <source>
        <dbReference type="ARBA" id="ARBA00022801"/>
    </source>
</evidence>
<dbReference type="SMART" id="SM01217">
    <property type="entry name" value="Fn3_like"/>
    <property type="match status" value="1"/>
</dbReference>
<dbReference type="EC" id="3.2.1.21" evidence="3"/>
<keyword evidence="4" id="KW-0732">Signal</keyword>
<dbReference type="PRINTS" id="PR00133">
    <property type="entry name" value="GLHYDRLASE3"/>
</dbReference>
<dbReference type="SUPFAM" id="SSF52279">
    <property type="entry name" value="Beta-D-glucan exohydrolase, C-terminal domain"/>
    <property type="match status" value="1"/>
</dbReference>
<evidence type="ECO:0000256" key="3">
    <source>
        <dbReference type="ARBA" id="ARBA00012744"/>
    </source>
</evidence>
<comment type="similarity">
    <text evidence="2">Belongs to the glycosyl hydrolase 3 family.</text>
</comment>
<comment type="caution">
    <text evidence="8">The sequence shown here is derived from an EMBL/GenBank/DDBJ whole genome shotgun (WGS) entry which is preliminary data.</text>
</comment>
<evidence type="ECO:0000313" key="9">
    <source>
        <dbReference type="Proteomes" id="UP000543642"/>
    </source>
</evidence>
<dbReference type="InterPro" id="IPR017853">
    <property type="entry name" value="GH"/>
</dbReference>
<evidence type="ECO:0000259" key="7">
    <source>
        <dbReference type="SMART" id="SM01217"/>
    </source>
</evidence>
<dbReference type="Proteomes" id="UP000543642">
    <property type="component" value="Unassembled WGS sequence"/>
</dbReference>
<evidence type="ECO:0000256" key="1">
    <source>
        <dbReference type="ARBA" id="ARBA00000448"/>
    </source>
</evidence>
<keyword evidence="5 8" id="KW-0378">Hydrolase</keyword>
<dbReference type="InterPro" id="IPR026891">
    <property type="entry name" value="Fn3-like"/>
</dbReference>
<evidence type="ECO:0000256" key="4">
    <source>
        <dbReference type="ARBA" id="ARBA00022729"/>
    </source>
</evidence>
<dbReference type="InterPro" id="IPR036962">
    <property type="entry name" value="Glyco_hydro_3_N_sf"/>
</dbReference>
<dbReference type="InterPro" id="IPR013783">
    <property type="entry name" value="Ig-like_fold"/>
</dbReference>
<evidence type="ECO:0000256" key="6">
    <source>
        <dbReference type="ARBA" id="ARBA00023295"/>
    </source>
</evidence>
<dbReference type="Pfam" id="PF14310">
    <property type="entry name" value="Fn3-like"/>
    <property type="match status" value="1"/>
</dbReference>
<dbReference type="Gene3D" id="2.60.40.10">
    <property type="entry name" value="Immunoglobulins"/>
    <property type="match status" value="1"/>
</dbReference>
<dbReference type="Gene3D" id="3.40.50.1700">
    <property type="entry name" value="Glycoside hydrolase family 3 C-terminal domain"/>
    <property type="match status" value="1"/>
</dbReference>
<sequence>MYRLTKAQKQKVQDLLSQMTLEEKIGQMNLISPSIVGGFDVSFEELIEMVGDGRISHEEFEKILNNAERDYQEDNIRAGKIGAMMLQDPEKVNELQKIAVEESRLGIPLLIGLDVIHGFRSVYPIAIAEAGAFDPDLFERTAHMAAKESRTQGVNWHYAPMIDVARDSRWGRVSEGPGEDTYLASEFARAKIRGLQGDMSSTDNYVAACTKHYVAYGACESGRDYNTTSMSISQLHNIYLPPFKAAMEEGAASVMASFNDLNGVPCTVNPYTLRHLLKETYGLKGLVVSDANAIRECVTHGIAADDMDAGVQAANAGMDMDMGTGIYSKYLEQAIAEGKVDMGVIDEAVTRILSVKVWLGLFEHPYVEKEAMTRYETLPKAHTDLALEAAEKSIVLLKNEGNILPLKKDQKISLVGNLADMKEEIIGAWAMSWQHKDCVTILDGLKSAGANVSYYPCGGPEGDLNDEEIKEAVSDGDVIVAVIGEMVNMSGEAASKADISLPGKQRELLEKLLASGKPVVAVLMNGRPLALGWENEHLPAIVEAWHLGIQMGNAVVRVLFGDCNPSGKLASSFPYVTGQCPVYYNHPNTGRPGSGSKFTSRYLDAPFDALYPFGYGLSYTSFEYSDLKVEDAGDAFKVTVTVANTGDRTGTETVQLYMQDVTATLVRPVKELKGFTKVTLDPGASVDVTMSLKKSDMGFYDNDANYRIEDGKFNIFVGTNSKECMKQEIDVKF</sequence>
<keyword evidence="9" id="KW-1185">Reference proteome</keyword>
<evidence type="ECO:0000256" key="2">
    <source>
        <dbReference type="ARBA" id="ARBA00005336"/>
    </source>
</evidence>
<dbReference type="GO" id="GO:0009251">
    <property type="term" value="P:glucan catabolic process"/>
    <property type="evidence" value="ECO:0007669"/>
    <property type="project" value="TreeGrafter"/>
</dbReference>
<feature type="domain" description="Fibronectin type III-like" evidence="7">
    <location>
        <begin position="652"/>
        <end position="721"/>
    </location>
</feature>
<accession>A0A7W8M5U9</accession>
<dbReference type="PANTHER" id="PTHR30620">
    <property type="entry name" value="PERIPLASMIC BETA-GLUCOSIDASE-RELATED"/>
    <property type="match status" value="1"/>
</dbReference>
<comment type="catalytic activity">
    <reaction evidence="1">
        <text>Hydrolysis of terminal, non-reducing beta-D-glucosyl residues with release of beta-D-glucose.</text>
        <dbReference type="EC" id="3.2.1.21"/>
    </reaction>
</comment>
<dbReference type="EMBL" id="JACHFW010000007">
    <property type="protein sequence ID" value="MBB5264937.1"/>
    <property type="molecule type" value="Genomic_DNA"/>
</dbReference>
<dbReference type="InterPro" id="IPR002772">
    <property type="entry name" value="Glyco_hydro_3_C"/>
</dbReference>
<keyword evidence="6 8" id="KW-0326">Glycosidase</keyword>
<dbReference type="InterPro" id="IPR036881">
    <property type="entry name" value="Glyco_hydro_3_C_sf"/>
</dbReference>
<organism evidence="8 9">
    <name type="scientific">Catenibacillus scindens</name>
    <dbReference type="NCBI Taxonomy" id="673271"/>
    <lineage>
        <taxon>Bacteria</taxon>
        <taxon>Bacillati</taxon>
        <taxon>Bacillota</taxon>
        <taxon>Clostridia</taxon>
        <taxon>Lachnospirales</taxon>
        <taxon>Lachnospiraceae</taxon>
        <taxon>Catenibacillus</taxon>
    </lineage>
</organism>
<dbReference type="InterPro" id="IPR001764">
    <property type="entry name" value="Glyco_hydro_3_N"/>
</dbReference>
<protein>
    <recommendedName>
        <fullName evidence="3">beta-glucosidase</fullName>
        <ecNumber evidence="3">3.2.1.21</ecNumber>
    </recommendedName>
</protein>
<dbReference type="InterPro" id="IPR051915">
    <property type="entry name" value="Cellulose_Degrad_GH3"/>
</dbReference>
<gene>
    <name evidence="8" type="ORF">HNP82_002076</name>
</gene>
<name>A0A7W8M5U9_9FIRM</name>
<dbReference type="RefSeq" id="WP_183774066.1">
    <property type="nucleotide sequence ID" value="NZ_JACHFW010000007.1"/>
</dbReference>
<proteinExistence type="inferred from homology"/>
<dbReference type="Pfam" id="PF00933">
    <property type="entry name" value="Glyco_hydro_3"/>
    <property type="match status" value="1"/>
</dbReference>
<dbReference type="PANTHER" id="PTHR30620:SF16">
    <property type="entry name" value="LYSOSOMAL BETA GLUCOSIDASE"/>
    <property type="match status" value="1"/>
</dbReference>
<dbReference type="FunFam" id="2.60.40.10:FF:000495">
    <property type="entry name" value="Periplasmic beta-glucosidase"/>
    <property type="match status" value="1"/>
</dbReference>
<dbReference type="AlphaFoldDB" id="A0A7W8M5U9"/>